<evidence type="ECO:0000313" key="3">
    <source>
        <dbReference type="Proteomes" id="UP001316803"/>
    </source>
</evidence>
<keyword evidence="3" id="KW-1185">Reference proteome</keyword>
<dbReference type="AlphaFoldDB" id="A0AAN8EGK2"/>
<dbReference type="Proteomes" id="UP001316803">
    <property type="component" value="Unassembled WGS sequence"/>
</dbReference>
<organism evidence="2 3">
    <name type="scientific">Knufia fluminis</name>
    <dbReference type="NCBI Taxonomy" id="191047"/>
    <lineage>
        <taxon>Eukaryota</taxon>
        <taxon>Fungi</taxon>
        <taxon>Dikarya</taxon>
        <taxon>Ascomycota</taxon>
        <taxon>Pezizomycotina</taxon>
        <taxon>Eurotiomycetes</taxon>
        <taxon>Chaetothyriomycetidae</taxon>
        <taxon>Chaetothyriales</taxon>
        <taxon>Trichomeriaceae</taxon>
        <taxon>Knufia</taxon>
    </lineage>
</organism>
<feature type="region of interest" description="Disordered" evidence="1">
    <location>
        <begin position="205"/>
        <end position="237"/>
    </location>
</feature>
<dbReference type="InterPro" id="IPR024368">
    <property type="entry name" value="Ecl1/2/3"/>
</dbReference>
<dbReference type="Pfam" id="PF12855">
    <property type="entry name" value="Ecl1"/>
    <property type="match status" value="1"/>
</dbReference>
<feature type="compositionally biased region" description="Polar residues" evidence="1">
    <location>
        <begin position="1"/>
        <end position="17"/>
    </location>
</feature>
<feature type="region of interest" description="Disordered" evidence="1">
    <location>
        <begin position="146"/>
        <end position="165"/>
    </location>
</feature>
<evidence type="ECO:0000256" key="1">
    <source>
        <dbReference type="SAM" id="MobiDB-lite"/>
    </source>
</evidence>
<comment type="caution">
    <text evidence="2">The sequence shown here is derived from an EMBL/GenBank/DDBJ whole genome shotgun (WGS) entry which is preliminary data.</text>
</comment>
<gene>
    <name evidence="2" type="ORF">OHC33_009866</name>
</gene>
<feature type="compositionally biased region" description="Polar residues" evidence="1">
    <location>
        <begin position="28"/>
        <end position="38"/>
    </location>
</feature>
<accession>A0AAN8EGK2</accession>
<reference evidence="2 3" key="1">
    <citation type="submission" date="2022-12" db="EMBL/GenBank/DDBJ databases">
        <title>Genomic features and morphological characterization of a novel Knufia sp. strain isolated from spacecraft assembly facility.</title>
        <authorList>
            <person name="Teixeira M."/>
            <person name="Chander A.M."/>
            <person name="Stajich J.E."/>
            <person name="Venkateswaran K."/>
        </authorList>
    </citation>
    <scope>NUCLEOTIDE SEQUENCE [LARGE SCALE GENOMIC DNA]</scope>
    <source>
        <strain evidence="2 3">FJI-L2-BK-P2</strain>
    </source>
</reference>
<feature type="compositionally biased region" description="Basic and acidic residues" evidence="1">
    <location>
        <begin position="146"/>
        <end position="155"/>
    </location>
</feature>
<dbReference type="EMBL" id="JAKLMC020000039">
    <property type="protein sequence ID" value="KAK5949125.1"/>
    <property type="molecule type" value="Genomic_DNA"/>
</dbReference>
<protein>
    <recommendedName>
        <fullName evidence="4">Life-span regulatory factor domain-containing protein</fullName>
    </recommendedName>
</protein>
<evidence type="ECO:0000313" key="2">
    <source>
        <dbReference type="EMBL" id="KAK5949125.1"/>
    </source>
</evidence>
<feature type="region of interest" description="Disordered" evidence="1">
    <location>
        <begin position="97"/>
        <end position="134"/>
    </location>
</feature>
<feature type="compositionally biased region" description="Low complexity" evidence="1">
    <location>
        <begin position="205"/>
        <end position="228"/>
    </location>
</feature>
<sequence>MAERSPTQASLASTNTKRPGPPILKRSSYATHTNSKSLLGSPRKEKRTLETSKPDDMAACFLQYCAMCEKQITTPCNSILYCSEACRRKDSNKPLSAANIMSTSPSPPITPTSSRPILQSRTPTGASPDTDVPVVRIPADNHCYKPDLDPTEWKPKATRSARPASSRYNSEAYRYLSSFHRAINHDTPNEIKIDVPNMSAIAATAPTTPSLGNTPTTTASSWSTSTSAGYTGQGGHDYDTRPLAPRHNRWYSTSAVGAGGIDLVTPHIPPPPASAYAKKDVAVGINTRKGGLGAFFGSEKE</sequence>
<feature type="region of interest" description="Disordered" evidence="1">
    <location>
        <begin position="1"/>
        <end position="51"/>
    </location>
</feature>
<name>A0AAN8EGK2_9EURO</name>
<evidence type="ECO:0008006" key="4">
    <source>
        <dbReference type="Google" id="ProtNLM"/>
    </source>
</evidence>
<proteinExistence type="predicted"/>